<evidence type="ECO:0000313" key="3">
    <source>
        <dbReference type="Proteomes" id="UP000177629"/>
    </source>
</evidence>
<dbReference type="Pfam" id="PF12705">
    <property type="entry name" value="PDDEXK_1"/>
    <property type="match status" value="1"/>
</dbReference>
<dbReference type="Proteomes" id="UP000177629">
    <property type="component" value="Unassembled WGS sequence"/>
</dbReference>
<dbReference type="AlphaFoldDB" id="A0A1G2PI92"/>
<reference evidence="2 3" key="1">
    <citation type="journal article" date="2016" name="Nat. Commun.">
        <title>Thousands of microbial genomes shed light on interconnected biogeochemical processes in an aquifer system.</title>
        <authorList>
            <person name="Anantharaman K."/>
            <person name="Brown C.T."/>
            <person name="Hug L.A."/>
            <person name="Sharon I."/>
            <person name="Castelle C.J."/>
            <person name="Probst A.J."/>
            <person name="Thomas B.C."/>
            <person name="Singh A."/>
            <person name="Wilkins M.J."/>
            <person name="Karaoz U."/>
            <person name="Brodie E.L."/>
            <person name="Williams K.H."/>
            <person name="Hubbard S.S."/>
            <person name="Banfield J.F."/>
        </authorList>
    </citation>
    <scope>NUCLEOTIDE SEQUENCE [LARGE SCALE GENOMIC DNA]</scope>
</reference>
<evidence type="ECO:0000313" key="2">
    <source>
        <dbReference type="EMBL" id="OHA48046.1"/>
    </source>
</evidence>
<proteinExistence type="predicted"/>
<feature type="domain" description="PD-(D/E)XK endonuclease-like" evidence="1">
    <location>
        <begin position="87"/>
        <end position="214"/>
    </location>
</feature>
<accession>A0A1G2PI92</accession>
<comment type="caution">
    <text evidence="2">The sequence shown here is derived from an EMBL/GenBank/DDBJ whole genome shotgun (WGS) entry which is preliminary data.</text>
</comment>
<sequence>MRKDMQWKLSPSSLTLFEDCPRCFWLYIRERHARPSIPVAKITEGMDRVMKAYFDSFRKNGTLPPELLGKVDARLVGDQTLMEQWRSFIGAEENDVLFRGKLDECLVDNEGRFIPFDFKTKGDVPRQDAFKYYVTQLESYGWLLEKNGYPPSQKAYLMYVYPKAVGDNMMVDFGSELQEVIIEPKRISDQLKSASALLASPIPQRHGACQFCVWVERTHAL</sequence>
<dbReference type="STRING" id="1802362.A2806_03745"/>
<organism evidence="2 3">
    <name type="scientific">Candidatus Terrybacteria bacterium RIFCSPHIGHO2_01_FULL_48_17</name>
    <dbReference type="NCBI Taxonomy" id="1802362"/>
    <lineage>
        <taxon>Bacteria</taxon>
        <taxon>Candidatus Terryibacteriota</taxon>
    </lineage>
</organism>
<evidence type="ECO:0000259" key="1">
    <source>
        <dbReference type="Pfam" id="PF12705"/>
    </source>
</evidence>
<gene>
    <name evidence="2" type="ORF">A2806_03745</name>
</gene>
<dbReference type="Gene3D" id="3.90.320.10">
    <property type="match status" value="1"/>
</dbReference>
<name>A0A1G2PI92_9BACT</name>
<dbReference type="InterPro" id="IPR011604">
    <property type="entry name" value="PDDEXK-like_dom_sf"/>
</dbReference>
<dbReference type="InterPro" id="IPR038726">
    <property type="entry name" value="PDDEXK_AddAB-type"/>
</dbReference>
<dbReference type="EMBL" id="MHSS01000009">
    <property type="protein sequence ID" value="OHA48046.1"/>
    <property type="molecule type" value="Genomic_DNA"/>
</dbReference>
<protein>
    <recommendedName>
        <fullName evidence="1">PD-(D/E)XK endonuclease-like domain-containing protein</fullName>
    </recommendedName>
</protein>